<dbReference type="AlphaFoldDB" id="A0A2P2JUF1"/>
<evidence type="ECO:0000313" key="1">
    <source>
        <dbReference type="EMBL" id="MBW97093.1"/>
    </source>
</evidence>
<organism evidence="1">
    <name type="scientific">Rhizophora mucronata</name>
    <name type="common">Asiatic mangrove</name>
    <dbReference type="NCBI Taxonomy" id="61149"/>
    <lineage>
        <taxon>Eukaryota</taxon>
        <taxon>Viridiplantae</taxon>
        <taxon>Streptophyta</taxon>
        <taxon>Embryophyta</taxon>
        <taxon>Tracheophyta</taxon>
        <taxon>Spermatophyta</taxon>
        <taxon>Magnoliopsida</taxon>
        <taxon>eudicotyledons</taxon>
        <taxon>Gunneridae</taxon>
        <taxon>Pentapetalae</taxon>
        <taxon>rosids</taxon>
        <taxon>fabids</taxon>
        <taxon>Malpighiales</taxon>
        <taxon>Rhizophoraceae</taxon>
        <taxon>Rhizophora</taxon>
    </lineage>
</organism>
<sequence length="43" mass="5067">MKSMPLKASILTVRSVKYVLYTLSCYDPYMYTWHMTISPVKGY</sequence>
<reference evidence="1" key="1">
    <citation type="submission" date="2018-02" db="EMBL/GenBank/DDBJ databases">
        <title>Rhizophora mucronata_Transcriptome.</title>
        <authorList>
            <person name="Meera S.P."/>
            <person name="Sreeshan A."/>
            <person name="Augustine A."/>
        </authorList>
    </citation>
    <scope>NUCLEOTIDE SEQUENCE</scope>
    <source>
        <tissue evidence="1">Leaf</tissue>
    </source>
</reference>
<proteinExistence type="predicted"/>
<protein>
    <submittedName>
        <fullName evidence="1">Uncharacterized protein</fullName>
    </submittedName>
</protein>
<name>A0A2P2JUF1_RHIMU</name>
<dbReference type="EMBL" id="GGEC01016610">
    <property type="protein sequence ID" value="MBW97093.1"/>
    <property type="molecule type" value="Transcribed_RNA"/>
</dbReference>
<accession>A0A2P2JUF1</accession>